<comment type="caution">
    <text evidence="2">The sequence shown here is derived from an EMBL/GenBank/DDBJ whole genome shotgun (WGS) entry which is preliminary data.</text>
</comment>
<evidence type="ECO:0000313" key="2">
    <source>
        <dbReference type="EMBL" id="GLB43688.1"/>
    </source>
</evidence>
<dbReference type="OrthoDB" id="433955at2759"/>
<dbReference type="PANTHER" id="PTHR14614">
    <property type="entry name" value="HEPATOCELLULAR CARCINOMA-ASSOCIATED ANTIGEN"/>
    <property type="match status" value="1"/>
</dbReference>
<accession>A0A9P3USJ7</accession>
<gene>
    <name evidence="2" type="ORF">LshimejAT787_1402000</name>
</gene>
<dbReference type="InterPro" id="IPR029063">
    <property type="entry name" value="SAM-dependent_MTases_sf"/>
</dbReference>
<name>A0A9P3USJ7_LYOSH</name>
<dbReference type="Gene3D" id="3.40.50.150">
    <property type="entry name" value="Vaccinia Virus protein VP39"/>
    <property type="match status" value="1"/>
</dbReference>
<evidence type="ECO:0000313" key="3">
    <source>
        <dbReference type="Proteomes" id="UP001063166"/>
    </source>
</evidence>
<feature type="compositionally biased region" description="Acidic residues" evidence="1">
    <location>
        <begin position="79"/>
        <end position="98"/>
    </location>
</feature>
<dbReference type="GO" id="GO:0008757">
    <property type="term" value="F:S-adenosylmethionine-dependent methyltransferase activity"/>
    <property type="evidence" value="ECO:0007669"/>
    <property type="project" value="UniProtKB-ARBA"/>
</dbReference>
<organism evidence="2 3">
    <name type="scientific">Lyophyllum shimeji</name>
    <name type="common">Hon-shimeji</name>
    <name type="synonym">Tricholoma shimeji</name>
    <dbReference type="NCBI Taxonomy" id="47721"/>
    <lineage>
        <taxon>Eukaryota</taxon>
        <taxon>Fungi</taxon>
        <taxon>Dikarya</taxon>
        <taxon>Basidiomycota</taxon>
        <taxon>Agaricomycotina</taxon>
        <taxon>Agaricomycetes</taxon>
        <taxon>Agaricomycetidae</taxon>
        <taxon>Agaricales</taxon>
        <taxon>Tricholomatineae</taxon>
        <taxon>Lyophyllaceae</taxon>
        <taxon>Lyophyllum</taxon>
    </lineage>
</organism>
<protein>
    <submittedName>
        <fullName evidence="2">Lysine methyltransferase</fullName>
    </submittedName>
</protein>
<keyword evidence="3" id="KW-1185">Reference proteome</keyword>
<dbReference type="GO" id="GO:0032259">
    <property type="term" value="P:methylation"/>
    <property type="evidence" value="ECO:0007669"/>
    <property type="project" value="UniProtKB-KW"/>
</dbReference>
<keyword evidence="2" id="KW-0489">Methyltransferase</keyword>
<dbReference type="PANTHER" id="PTHR14614:SF142">
    <property type="entry name" value="FAM86 N-TERMINAL DOMAIN-CONTAINING PROTEIN"/>
    <property type="match status" value="1"/>
</dbReference>
<evidence type="ECO:0000256" key="1">
    <source>
        <dbReference type="SAM" id="MobiDB-lite"/>
    </source>
</evidence>
<proteinExistence type="predicted"/>
<dbReference type="EMBL" id="BRPK01000014">
    <property type="protein sequence ID" value="GLB43688.1"/>
    <property type="molecule type" value="Genomic_DNA"/>
</dbReference>
<dbReference type="SUPFAM" id="SSF53335">
    <property type="entry name" value="S-adenosyl-L-methionine-dependent methyltransferases"/>
    <property type="match status" value="1"/>
</dbReference>
<dbReference type="AlphaFoldDB" id="A0A9P3USJ7"/>
<feature type="region of interest" description="Disordered" evidence="1">
    <location>
        <begin position="68"/>
        <end position="103"/>
    </location>
</feature>
<dbReference type="InterPro" id="IPR019410">
    <property type="entry name" value="Methyltransf_16"/>
</dbReference>
<dbReference type="CDD" id="cd02440">
    <property type="entry name" value="AdoMet_MTases"/>
    <property type="match status" value="1"/>
</dbReference>
<reference evidence="2" key="1">
    <citation type="submission" date="2022-07" db="EMBL/GenBank/DDBJ databases">
        <title>The genome of Lyophyllum shimeji provides insight into the initial evolution of ectomycorrhizal fungal genome.</title>
        <authorList>
            <person name="Kobayashi Y."/>
            <person name="Shibata T."/>
            <person name="Hirakawa H."/>
            <person name="Shigenobu S."/>
            <person name="Nishiyama T."/>
            <person name="Yamada A."/>
            <person name="Hasebe M."/>
            <person name="Kawaguchi M."/>
        </authorList>
    </citation>
    <scope>NUCLEOTIDE SEQUENCE</scope>
    <source>
        <strain evidence="2">AT787</strain>
    </source>
</reference>
<keyword evidence="2" id="KW-0808">Transferase</keyword>
<dbReference type="Pfam" id="PF10294">
    <property type="entry name" value="Methyltransf_16"/>
    <property type="match status" value="1"/>
</dbReference>
<dbReference type="Proteomes" id="UP001063166">
    <property type="component" value="Unassembled WGS sequence"/>
</dbReference>
<sequence length="486" mass="52752">MDSDADAFFSAHPTSFLPSLVRLSTHSTQEVASAVDRLHNLYWPPKSKPALSIPASITLPHRTVRIHDDSVPDSGYASAEEEGEGEDTITPESEATDAEMDRDGLEVVRADPLQREFAIKWTTGFIARCGAWIDDAAASALGPEEYAARMAVLDDVTALLAAFVGGHDHDSSHDHDGKEEDASTTMTRTFTFKTPREGGGDGEVVTVRLNDEPLLEDDHTSVGLQSWGSCIRLGERICADPAAFSLVPSTTRPRPLRVLELGAGTGLLSILAAKLLASSLHTPRPVVVATDYHPDVLANLSANVAANFPASSSSPSIYPSGSSGAYTPAPAPAPVHVHALDWETPVYTPGLLDAPFDVVLAADVVYHPQHARWIRGCVERLLRRPGLDSDEDEDEGGVFWMIIAVRPIGRHAGLDGSVSEVFGEGEEAGWDGRESGGWAFWRWRKRGRWRVWGGWMRVGISCLRLGGSGWRPREPEHDFTLNLSYL</sequence>